<keyword evidence="13" id="KW-1185">Reference proteome</keyword>
<evidence type="ECO:0000256" key="8">
    <source>
        <dbReference type="ARBA" id="ARBA00023268"/>
    </source>
</evidence>
<evidence type="ECO:0000259" key="10">
    <source>
        <dbReference type="SMART" id="SM00898"/>
    </source>
</evidence>
<evidence type="ECO:0000256" key="6">
    <source>
        <dbReference type="ARBA" id="ARBA00023204"/>
    </source>
</evidence>
<dbReference type="PANTHER" id="PTHR22993:SF9">
    <property type="entry name" value="FORMAMIDOPYRIMIDINE-DNA GLYCOSYLASE"/>
    <property type="match status" value="1"/>
</dbReference>
<keyword evidence="3" id="KW-0227">DNA damage</keyword>
<keyword evidence="6" id="KW-0234">DNA repair</keyword>
<dbReference type="SMART" id="SM00898">
    <property type="entry name" value="Fapy_DNA_glyco"/>
    <property type="match status" value="1"/>
</dbReference>
<name>A0ABW2LT77_9FLAO</name>
<comment type="catalytic activity">
    <reaction evidence="1">
        <text>Hydrolysis of DNA containing ring-opened 7-methylguanine residues, releasing 2,6-diamino-4-hydroxy-5-(N-methyl)formamidopyrimidine.</text>
        <dbReference type="EC" id="3.2.2.23"/>
    </reaction>
</comment>
<protein>
    <submittedName>
        <fullName evidence="12">DNA-formamidopyrimidine glycosylase family protein</fullName>
    </submittedName>
</protein>
<evidence type="ECO:0000256" key="5">
    <source>
        <dbReference type="ARBA" id="ARBA00023125"/>
    </source>
</evidence>
<dbReference type="PANTHER" id="PTHR22993">
    <property type="entry name" value="FORMAMIDOPYRIMIDINE-DNA GLYCOSYLASE"/>
    <property type="match status" value="1"/>
</dbReference>
<evidence type="ECO:0000313" key="13">
    <source>
        <dbReference type="Proteomes" id="UP001596550"/>
    </source>
</evidence>
<evidence type="ECO:0000256" key="1">
    <source>
        <dbReference type="ARBA" id="ARBA00001668"/>
    </source>
</evidence>
<evidence type="ECO:0000256" key="3">
    <source>
        <dbReference type="ARBA" id="ARBA00022763"/>
    </source>
</evidence>
<dbReference type="Pfam" id="PF01149">
    <property type="entry name" value="Fapy_DNA_glyco"/>
    <property type="match status" value="1"/>
</dbReference>
<accession>A0ABW2LT77</accession>
<dbReference type="SUPFAM" id="SSF81624">
    <property type="entry name" value="N-terminal domain of MutM-like DNA repair proteins"/>
    <property type="match status" value="1"/>
</dbReference>
<evidence type="ECO:0000259" key="11">
    <source>
        <dbReference type="SMART" id="SM01232"/>
    </source>
</evidence>
<comment type="similarity">
    <text evidence="2">Belongs to the FPG family.</text>
</comment>
<feature type="domain" description="Formamidopyrimidine-DNA glycosylase catalytic" evidence="10">
    <location>
        <begin position="7"/>
        <end position="104"/>
    </location>
</feature>
<reference evidence="13" key="1">
    <citation type="journal article" date="2019" name="Int. J. Syst. Evol. Microbiol.">
        <title>The Global Catalogue of Microorganisms (GCM) 10K type strain sequencing project: providing services to taxonomists for standard genome sequencing and annotation.</title>
        <authorList>
            <consortium name="The Broad Institute Genomics Platform"/>
            <consortium name="The Broad Institute Genome Sequencing Center for Infectious Disease"/>
            <person name="Wu L."/>
            <person name="Ma J."/>
        </authorList>
    </citation>
    <scope>NUCLEOTIDE SEQUENCE [LARGE SCALE GENOMIC DNA]</scope>
    <source>
        <strain evidence="13">CCUG 54781</strain>
    </source>
</reference>
<dbReference type="Pfam" id="PF06831">
    <property type="entry name" value="H2TH"/>
    <property type="match status" value="1"/>
</dbReference>
<dbReference type="InterPro" id="IPR015886">
    <property type="entry name" value="H2TH_FPG"/>
</dbReference>
<dbReference type="EMBL" id="JBHTCR010000001">
    <property type="protein sequence ID" value="MFC7345757.1"/>
    <property type="molecule type" value="Genomic_DNA"/>
</dbReference>
<keyword evidence="7" id="KW-0456">Lyase</keyword>
<organism evidence="12 13">
    <name type="scientific">Chryseobacterium zhengzhouense</name>
    <dbReference type="NCBI Taxonomy" id="1636086"/>
    <lineage>
        <taxon>Bacteria</taxon>
        <taxon>Pseudomonadati</taxon>
        <taxon>Bacteroidota</taxon>
        <taxon>Flavobacteriia</taxon>
        <taxon>Flavobacteriales</taxon>
        <taxon>Weeksellaceae</taxon>
        <taxon>Chryseobacterium group</taxon>
        <taxon>Chryseobacterium</taxon>
    </lineage>
</organism>
<dbReference type="Proteomes" id="UP001596550">
    <property type="component" value="Unassembled WGS sequence"/>
</dbReference>
<dbReference type="Gene3D" id="1.10.8.50">
    <property type="match status" value="1"/>
</dbReference>
<dbReference type="Gene3D" id="3.20.190.10">
    <property type="entry name" value="MutM-like, N-terminal"/>
    <property type="match status" value="1"/>
</dbReference>
<feature type="domain" description="Formamidopyrimidine-DNA glycosylase H2TH DNA-binding" evidence="11">
    <location>
        <begin position="118"/>
        <end position="196"/>
    </location>
</feature>
<dbReference type="RefSeq" id="WP_378173622.1">
    <property type="nucleotide sequence ID" value="NZ_JBHTCR010000001.1"/>
</dbReference>
<evidence type="ECO:0000313" key="12">
    <source>
        <dbReference type="EMBL" id="MFC7345757.1"/>
    </source>
</evidence>
<gene>
    <name evidence="12" type="ORF">ACFQO9_03365</name>
</gene>
<keyword evidence="5" id="KW-0238">DNA-binding</keyword>
<sequence length="249" mass="29196">MKIHIMPEGPTILLMKEDLLKLEGKTVTNAKGSIISDKNIVVGETLKEVRTFGKLTFLVFKKFSFRIHLLMYGSYSLFEKKNLSHTLRLGLQFKNEEVYFYTCSAKIINNKELKKIDWEADIMSKKWNTENAKNKMRQNPEMMICDALMDQDIFSGVGNIIKNEALFRAEIHPESKIKNLSTKQLDKIIEHTKDYSFDFLKWKRTNELKKHFQVYHREICPKCGEKIIRKDTGKGKRASFYCENDQILL</sequence>
<comment type="caution">
    <text evidence="12">The sequence shown here is derived from an EMBL/GenBank/DDBJ whole genome shotgun (WGS) entry which is preliminary data.</text>
</comment>
<evidence type="ECO:0000256" key="7">
    <source>
        <dbReference type="ARBA" id="ARBA00023239"/>
    </source>
</evidence>
<dbReference type="InterPro" id="IPR010979">
    <property type="entry name" value="Ribosomal_uS13-like_H2TH"/>
</dbReference>
<keyword evidence="8" id="KW-0511">Multifunctional enzyme</keyword>
<keyword evidence="4" id="KW-0378">Hydrolase</keyword>
<keyword evidence="9" id="KW-0326">Glycosidase</keyword>
<evidence type="ECO:0000256" key="2">
    <source>
        <dbReference type="ARBA" id="ARBA00009409"/>
    </source>
</evidence>
<evidence type="ECO:0000256" key="9">
    <source>
        <dbReference type="ARBA" id="ARBA00023295"/>
    </source>
</evidence>
<dbReference type="SUPFAM" id="SSF46946">
    <property type="entry name" value="S13-like H2TH domain"/>
    <property type="match status" value="1"/>
</dbReference>
<proteinExistence type="inferred from homology"/>
<dbReference type="SMART" id="SM01232">
    <property type="entry name" value="H2TH"/>
    <property type="match status" value="1"/>
</dbReference>
<dbReference type="InterPro" id="IPR035937">
    <property type="entry name" value="FPG_N"/>
</dbReference>
<dbReference type="InterPro" id="IPR012319">
    <property type="entry name" value="FPG_cat"/>
</dbReference>
<evidence type="ECO:0000256" key="4">
    <source>
        <dbReference type="ARBA" id="ARBA00022801"/>
    </source>
</evidence>